<organism evidence="2 3">
    <name type="scientific">Araneus ventricosus</name>
    <name type="common">Orbweaver spider</name>
    <name type="synonym">Epeira ventricosa</name>
    <dbReference type="NCBI Taxonomy" id="182803"/>
    <lineage>
        <taxon>Eukaryota</taxon>
        <taxon>Metazoa</taxon>
        <taxon>Ecdysozoa</taxon>
        <taxon>Arthropoda</taxon>
        <taxon>Chelicerata</taxon>
        <taxon>Arachnida</taxon>
        <taxon>Araneae</taxon>
        <taxon>Araneomorphae</taxon>
        <taxon>Entelegynae</taxon>
        <taxon>Araneoidea</taxon>
        <taxon>Araneidae</taxon>
        <taxon>Araneus</taxon>
    </lineage>
</organism>
<dbReference type="Proteomes" id="UP000499080">
    <property type="component" value="Unassembled WGS sequence"/>
</dbReference>
<protein>
    <submittedName>
        <fullName evidence="2">Uncharacterized protein</fullName>
    </submittedName>
</protein>
<evidence type="ECO:0000313" key="2">
    <source>
        <dbReference type="EMBL" id="GBL75798.1"/>
    </source>
</evidence>
<feature type="region of interest" description="Disordered" evidence="1">
    <location>
        <begin position="30"/>
        <end position="98"/>
    </location>
</feature>
<sequence length="98" mass="11468">MGQTFRKVSKCTSHCFDMRTMVANHVRQKISEQNRNNSNRQVSHKAVAKLSTSSLPPVETRRHLIDQIPRRGQQSRQDTLRPIMEQPCPNKKREKIFL</sequence>
<dbReference type="EMBL" id="BGPR01000008">
    <property type="protein sequence ID" value="GBL75798.1"/>
    <property type="molecule type" value="Genomic_DNA"/>
</dbReference>
<dbReference type="OrthoDB" id="10536311at2759"/>
<accession>A0A4Y2A7N8</accession>
<reference evidence="2 3" key="1">
    <citation type="journal article" date="2019" name="Sci. Rep.">
        <title>Orb-weaving spider Araneus ventricosus genome elucidates the spidroin gene catalogue.</title>
        <authorList>
            <person name="Kono N."/>
            <person name="Nakamura H."/>
            <person name="Ohtoshi R."/>
            <person name="Moran D.A.P."/>
            <person name="Shinohara A."/>
            <person name="Yoshida Y."/>
            <person name="Fujiwara M."/>
            <person name="Mori M."/>
            <person name="Tomita M."/>
            <person name="Arakawa K."/>
        </authorList>
    </citation>
    <scope>NUCLEOTIDE SEQUENCE [LARGE SCALE GENOMIC DNA]</scope>
</reference>
<proteinExistence type="predicted"/>
<dbReference type="AlphaFoldDB" id="A0A4Y2A7N8"/>
<evidence type="ECO:0000256" key="1">
    <source>
        <dbReference type="SAM" id="MobiDB-lite"/>
    </source>
</evidence>
<comment type="caution">
    <text evidence="2">The sequence shown here is derived from an EMBL/GenBank/DDBJ whole genome shotgun (WGS) entry which is preliminary data.</text>
</comment>
<feature type="compositionally biased region" description="Polar residues" evidence="1">
    <location>
        <begin position="31"/>
        <end position="41"/>
    </location>
</feature>
<name>A0A4Y2A7N8_ARAVE</name>
<keyword evidence="3" id="KW-1185">Reference proteome</keyword>
<evidence type="ECO:0000313" key="3">
    <source>
        <dbReference type="Proteomes" id="UP000499080"/>
    </source>
</evidence>
<gene>
    <name evidence="2" type="ORF">AVEN_155082_1</name>
</gene>
<feature type="compositionally biased region" description="Basic and acidic residues" evidence="1">
    <location>
        <begin position="59"/>
        <end position="69"/>
    </location>
</feature>